<evidence type="ECO:0000256" key="1">
    <source>
        <dbReference type="SAM" id="SignalP"/>
    </source>
</evidence>
<sequence length="382" mass="40665">MPLVRRHLVRRHLALLALLAPVLALGALLAPATRAAAADPLDYTTFVSLEEWGQPVSIAYSRGRFYVVLLNHDGRGGAVDSPLLEISGDGRRITPVPLPHVHGWDQDAERPFSVTVDGDGLLYLGTGRHIFQIDPIAGTGRRYTTFPALDALLPPCPDALRALQACGLTAYPSLTQTEPRGLYSTFGPHGEMYVADDNYNLVWRVPAGGGPARVWARADDARLGFFGLYQIAYDRKANAVRAALGVSTGPASGLIGAGSVLTWPVTRSGAAGAAQVTWTSTPANGTYGIGIGRDGHLLTTGYLDSSMSLIDPQGVTEARIGDPLTRTEAVPLDNPSGLVWVGRYAYVANPSAHLNIAANRAILRVRTGLPAQRPYRPVGLGR</sequence>
<evidence type="ECO:0000313" key="2">
    <source>
        <dbReference type="EMBL" id="GAA4107538.1"/>
    </source>
</evidence>
<dbReference type="Proteomes" id="UP001501495">
    <property type="component" value="Unassembled WGS sequence"/>
</dbReference>
<proteinExistence type="predicted"/>
<dbReference type="EMBL" id="BAAAZH010000001">
    <property type="protein sequence ID" value="GAA4107538.1"/>
    <property type="molecule type" value="Genomic_DNA"/>
</dbReference>
<keyword evidence="3" id="KW-1185">Reference proteome</keyword>
<dbReference type="SUPFAM" id="SSF63829">
    <property type="entry name" value="Calcium-dependent phosphotriesterase"/>
    <property type="match status" value="1"/>
</dbReference>
<name>A0ABP7X8T3_9ACTN</name>
<dbReference type="Gene3D" id="2.120.10.30">
    <property type="entry name" value="TolB, C-terminal domain"/>
    <property type="match status" value="1"/>
</dbReference>
<accession>A0ABP7X8T3</accession>
<keyword evidence="1" id="KW-0732">Signal</keyword>
<dbReference type="RefSeq" id="WP_344731164.1">
    <property type="nucleotide sequence ID" value="NZ_BAAAZH010000001.1"/>
</dbReference>
<feature type="chain" id="PRO_5046691408" evidence="1">
    <location>
        <begin position="27"/>
        <end position="382"/>
    </location>
</feature>
<comment type="caution">
    <text evidence="2">The sequence shown here is derived from an EMBL/GenBank/DDBJ whole genome shotgun (WGS) entry which is preliminary data.</text>
</comment>
<organism evidence="2 3">
    <name type="scientific">Nocardioides fonticola</name>
    <dbReference type="NCBI Taxonomy" id="450363"/>
    <lineage>
        <taxon>Bacteria</taxon>
        <taxon>Bacillati</taxon>
        <taxon>Actinomycetota</taxon>
        <taxon>Actinomycetes</taxon>
        <taxon>Propionibacteriales</taxon>
        <taxon>Nocardioidaceae</taxon>
        <taxon>Nocardioides</taxon>
    </lineage>
</organism>
<reference evidence="3" key="1">
    <citation type="journal article" date="2019" name="Int. J. Syst. Evol. Microbiol.">
        <title>The Global Catalogue of Microorganisms (GCM) 10K type strain sequencing project: providing services to taxonomists for standard genome sequencing and annotation.</title>
        <authorList>
            <consortium name="The Broad Institute Genomics Platform"/>
            <consortium name="The Broad Institute Genome Sequencing Center for Infectious Disease"/>
            <person name="Wu L."/>
            <person name="Ma J."/>
        </authorList>
    </citation>
    <scope>NUCLEOTIDE SEQUENCE [LARGE SCALE GENOMIC DNA]</scope>
    <source>
        <strain evidence="3">JCM 16703</strain>
    </source>
</reference>
<feature type="signal peptide" evidence="1">
    <location>
        <begin position="1"/>
        <end position="26"/>
    </location>
</feature>
<gene>
    <name evidence="2" type="ORF">GCM10022215_00480</name>
</gene>
<dbReference type="InterPro" id="IPR011042">
    <property type="entry name" value="6-blade_b-propeller_TolB-like"/>
</dbReference>
<evidence type="ECO:0000313" key="3">
    <source>
        <dbReference type="Proteomes" id="UP001501495"/>
    </source>
</evidence>
<protein>
    <submittedName>
        <fullName evidence="2">Uncharacterized protein</fullName>
    </submittedName>
</protein>